<keyword evidence="2 5" id="KW-0812">Transmembrane</keyword>
<dbReference type="PANTHER" id="PTHR12428">
    <property type="entry name" value="OXA1"/>
    <property type="match status" value="1"/>
</dbReference>
<keyword evidence="4 6" id="KW-0472">Membrane</keyword>
<evidence type="ECO:0000256" key="2">
    <source>
        <dbReference type="ARBA" id="ARBA00022692"/>
    </source>
</evidence>
<dbReference type="InterPro" id="IPR028055">
    <property type="entry name" value="YidC/Oxa/ALB_C"/>
</dbReference>
<feature type="domain" description="Membrane insertase YidC/Oxa/ALB C-terminal" evidence="7">
    <location>
        <begin position="73"/>
        <end position="286"/>
    </location>
</feature>
<comment type="subcellular location">
    <subcellularLocation>
        <location evidence="1 5">Membrane</location>
        <topology evidence="1 5">Multi-pass membrane protein</topology>
    </subcellularLocation>
</comment>
<evidence type="ECO:0000256" key="4">
    <source>
        <dbReference type="ARBA" id="ARBA00023136"/>
    </source>
</evidence>
<evidence type="ECO:0000313" key="8">
    <source>
        <dbReference type="Proteomes" id="UP000694867"/>
    </source>
</evidence>
<feature type="transmembrane region" description="Helical" evidence="6">
    <location>
        <begin position="252"/>
        <end position="273"/>
    </location>
</feature>
<dbReference type="CDD" id="cd20069">
    <property type="entry name" value="5TM_Oxa1-like"/>
    <property type="match status" value="1"/>
</dbReference>
<dbReference type="GO" id="GO:0005743">
    <property type="term" value="C:mitochondrial inner membrane"/>
    <property type="evidence" value="ECO:0007669"/>
    <property type="project" value="TreeGrafter"/>
</dbReference>
<dbReference type="KEGG" id="goe:100899308"/>
<dbReference type="InterPro" id="IPR001708">
    <property type="entry name" value="YidC/ALB3/OXA1/COX18"/>
</dbReference>
<name>A0AAJ6QN26_9ACAR</name>
<dbReference type="AlphaFoldDB" id="A0AAJ6QN26"/>
<feature type="transmembrane region" description="Helical" evidence="6">
    <location>
        <begin position="73"/>
        <end position="95"/>
    </location>
</feature>
<evidence type="ECO:0000256" key="3">
    <source>
        <dbReference type="ARBA" id="ARBA00022989"/>
    </source>
</evidence>
<sequence length="324" mass="36768">MLARTVSASARRALRPQLGFRTDFRSSVVLPMAQKRNASQSAPSWLIDVFESPPVVFAEQTLTKIHELSGLPWWASIVISTIGIRVFVTFPLAIYSEANLAKLASLEPEAREINQILKEDTVLAKHKFNLTEQQATKLYRINLKKQMGLLIERNNCHPAKSFFLSLFQIPVWVSLSFALRDMAFAGKYGVYEYMSMSTEGIFWAKNLIHPDPFLILPVMTAVMNLTNTELYQLKSNLPRSKFLKIFHNFSRVASVIVIPVGLVMPSAACLYWFCSASTATGQQLILLSPRFRRLVRIPPSPKEDPTPYSTIWSNFQSRILRRGK</sequence>
<dbReference type="Pfam" id="PF02096">
    <property type="entry name" value="60KD_IMP"/>
    <property type="match status" value="1"/>
</dbReference>
<evidence type="ECO:0000256" key="1">
    <source>
        <dbReference type="ARBA" id="ARBA00004141"/>
    </source>
</evidence>
<keyword evidence="8" id="KW-1185">Reference proteome</keyword>
<proteinExistence type="inferred from homology"/>
<gene>
    <name evidence="9" type="primary">LOC100899308</name>
</gene>
<dbReference type="GeneID" id="100899308"/>
<protein>
    <submittedName>
        <fullName evidence="9">Cytochrome c oxidase assembly protein COX18, mitochondrial</fullName>
    </submittedName>
</protein>
<dbReference type="GO" id="GO:0032979">
    <property type="term" value="P:protein insertion into mitochondrial inner membrane from matrix"/>
    <property type="evidence" value="ECO:0007669"/>
    <property type="project" value="TreeGrafter"/>
</dbReference>
<dbReference type="RefSeq" id="XP_003738225.1">
    <property type="nucleotide sequence ID" value="XM_003738177.2"/>
</dbReference>
<evidence type="ECO:0000313" key="9">
    <source>
        <dbReference type="RefSeq" id="XP_003738225.1"/>
    </source>
</evidence>
<comment type="similarity">
    <text evidence="5">Belongs to the OXA1/ALB3/YidC family.</text>
</comment>
<dbReference type="Proteomes" id="UP000694867">
    <property type="component" value="Unplaced"/>
</dbReference>
<accession>A0AAJ6QN26</accession>
<feature type="transmembrane region" description="Helical" evidence="6">
    <location>
        <begin position="162"/>
        <end position="179"/>
    </location>
</feature>
<reference evidence="9" key="1">
    <citation type="submission" date="2025-08" db="UniProtKB">
        <authorList>
            <consortium name="RefSeq"/>
        </authorList>
    </citation>
    <scope>IDENTIFICATION</scope>
</reference>
<dbReference type="GO" id="GO:0033617">
    <property type="term" value="P:mitochondrial respiratory chain complex IV assembly"/>
    <property type="evidence" value="ECO:0007669"/>
    <property type="project" value="TreeGrafter"/>
</dbReference>
<evidence type="ECO:0000256" key="5">
    <source>
        <dbReference type="RuleBase" id="RU003945"/>
    </source>
</evidence>
<evidence type="ECO:0000259" key="7">
    <source>
        <dbReference type="Pfam" id="PF02096"/>
    </source>
</evidence>
<dbReference type="GO" id="GO:0032977">
    <property type="term" value="F:membrane insertase activity"/>
    <property type="evidence" value="ECO:0007669"/>
    <property type="project" value="InterPro"/>
</dbReference>
<evidence type="ECO:0000256" key="6">
    <source>
        <dbReference type="SAM" id="Phobius"/>
    </source>
</evidence>
<dbReference type="PANTHER" id="PTHR12428:SF65">
    <property type="entry name" value="CYTOCHROME C OXIDASE ASSEMBLY PROTEIN COX18, MITOCHONDRIAL"/>
    <property type="match status" value="1"/>
</dbReference>
<keyword evidence="3 6" id="KW-1133">Transmembrane helix</keyword>
<organism evidence="8 9">
    <name type="scientific">Galendromus occidentalis</name>
    <name type="common">western predatory mite</name>
    <dbReference type="NCBI Taxonomy" id="34638"/>
    <lineage>
        <taxon>Eukaryota</taxon>
        <taxon>Metazoa</taxon>
        <taxon>Ecdysozoa</taxon>
        <taxon>Arthropoda</taxon>
        <taxon>Chelicerata</taxon>
        <taxon>Arachnida</taxon>
        <taxon>Acari</taxon>
        <taxon>Parasitiformes</taxon>
        <taxon>Mesostigmata</taxon>
        <taxon>Gamasina</taxon>
        <taxon>Phytoseioidea</taxon>
        <taxon>Phytoseiidae</taxon>
        <taxon>Typhlodrominae</taxon>
        <taxon>Galendromus</taxon>
    </lineage>
</organism>